<keyword evidence="1" id="KW-1133">Transmembrane helix</keyword>
<keyword evidence="3" id="KW-1185">Reference proteome</keyword>
<keyword evidence="1" id="KW-0472">Membrane</keyword>
<organism evidence="2 3">
    <name type="scientific">Boudabousia marimammalium</name>
    <dbReference type="NCBI Taxonomy" id="156892"/>
    <lineage>
        <taxon>Bacteria</taxon>
        <taxon>Bacillati</taxon>
        <taxon>Actinomycetota</taxon>
        <taxon>Actinomycetes</taxon>
        <taxon>Actinomycetales</taxon>
        <taxon>Actinomycetaceae</taxon>
        <taxon>Boudabousia</taxon>
    </lineage>
</organism>
<feature type="transmembrane region" description="Helical" evidence="1">
    <location>
        <begin position="41"/>
        <end position="60"/>
    </location>
</feature>
<protein>
    <submittedName>
        <fullName evidence="2">Uncharacterized protein</fullName>
    </submittedName>
</protein>
<gene>
    <name evidence="2" type="ORF">BM477_05885</name>
</gene>
<name>A0A1Q5PMH4_9ACTO</name>
<dbReference type="Proteomes" id="UP000186465">
    <property type="component" value="Unassembled WGS sequence"/>
</dbReference>
<sequence length="67" mass="7265">MKKIINLLRVTTLILGTLTVIFGVTGTVYSWQGTPSHMLNALTSSFAMFSLAALLALILLTKPSKKK</sequence>
<proteinExistence type="predicted"/>
<dbReference type="AlphaFoldDB" id="A0A1Q5PMH4"/>
<comment type="caution">
    <text evidence="2">The sequence shown here is derived from an EMBL/GenBank/DDBJ whole genome shotgun (WGS) entry which is preliminary data.</text>
</comment>
<accession>A0A1Q5PMH4</accession>
<evidence type="ECO:0000313" key="2">
    <source>
        <dbReference type="EMBL" id="OKL48723.1"/>
    </source>
</evidence>
<evidence type="ECO:0000313" key="3">
    <source>
        <dbReference type="Proteomes" id="UP000186465"/>
    </source>
</evidence>
<reference evidence="3" key="1">
    <citation type="submission" date="2016-11" db="EMBL/GenBank/DDBJ databases">
        <title>Actinomyces gypaetusis sp. nov. isolated from Gypaetus barbatus in Qinghai Tibet Plateau China.</title>
        <authorList>
            <person name="Meng X."/>
        </authorList>
    </citation>
    <scope>NUCLEOTIDE SEQUENCE [LARGE SCALE GENOMIC DNA]</scope>
    <source>
        <strain evidence="3">DSM 15383</strain>
    </source>
</reference>
<feature type="transmembrane region" description="Helical" evidence="1">
    <location>
        <begin position="7"/>
        <end position="29"/>
    </location>
</feature>
<dbReference type="STRING" id="156892.BM477_05885"/>
<dbReference type="EMBL" id="MPDM01000005">
    <property type="protein sequence ID" value="OKL48723.1"/>
    <property type="molecule type" value="Genomic_DNA"/>
</dbReference>
<evidence type="ECO:0000256" key="1">
    <source>
        <dbReference type="SAM" id="Phobius"/>
    </source>
</evidence>
<keyword evidence="1" id="KW-0812">Transmembrane</keyword>